<organism evidence="1 2">
    <name type="scientific">Imbroritus primus</name>
    <dbReference type="NCBI Taxonomy" id="3058603"/>
    <lineage>
        <taxon>Bacteria</taxon>
        <taxon>Pseudomonadati</taxon>
        <taxon>Pseudomonadota</taxon>
        <taxon>Betaproteobacteria</taxon>
        <taxon>Burkholderiales</taxon>
        <taxon>Burkholderiaceae</taxon>
        <taxon>Imbroritus</taxon>
    </lineage>
</organism>
<comment type="caution">
    <text evidence="1">The sequence shown here is derived from an EMBL/GenBank/DDBJ whole genome shotgun (WGS) entry which is preliminary data.</text>
</comment>
<sequence length="759" mass="84221">MPGPVALKTFRDASTQTTPETTTETTSPPRDPAAAVFDNPLLTRKISRRAMRALPSASAMPTSAWHLEKARTTAALGSINQTFRSTVPSYTLLALEALEHGRVTLESLFSEFHLRLARAYLPAAYPAHTGQREVLSAQLINGLLARMVVEARSKEIRRQVKHAVQCFLNAVYDTPPSPRTFAAQAQDSALCRCIELANAILQFTHAFFCYLAEGDHHLGKLDDLAQRFTLNVPSTDSFWYDKLMLNAAQSGAWKSVQLLLEHKRSQAGALACTYLSDFSLAEYPLLAMTQRIRDDSDQETGLLHIAARQGDVGMLDYLHGKLQAARVSIDYEERDERTALFCAVEADQLDAFNCLIKHGASPHACDATQTTLMHIARNPAIALALIEAKVDMNACDQQGRRPLHTQRSPEIVQMLIEAEAKVNATDDEQNRPLHLQTDPAIVRMLINAKAEVNARNNLQRTPLHCVNNADAVDALIAADPRADVNAEDAKGNRPLHVQRHPAVVRALINAGAAVNATNADGETPLHLATHPEAARLLVEADAAVDALDRHRESPLFSACDPGIITLLVAQGADIGIINRSGRSLLDAWLTPQTGPRRLAHLDFIQALHDACDTPERAERFQQLIQRRGEHGETSLHRYLRLYNEQLHATLCEYADLDFRTLDRRIEAVRLFKAWGADLEIRNIQGESAHDHVVRQQVFMSSWLSDFARMPAPLQARCLTNYLPWKARIDTLEELLRPSTPPAPQMAASGKRKRDEIDQP</sequence>
<evidence type="ECO:0000313" key="1">
    <source>
        <dbReference type="EMBL" id="TMS56524.1"/>
    </source>
</evidence>
<protein>
    <submittedName>
        <fullName evidence="1">Ankyrin repeat domain-containing protein</fullName>
    </submittedName>
</protein>
<name>A0ACD3SJZ9_9BURK</name>
<dbReference type="EMBL" id="AKCV02000026">
    <property type="protein sequence ID" value="TMS56524.1"/>
    <property type="molecule type" value="Genomic_DNA"/>
</dbReference>
<gene>
    <name evidence="1" type="ORF">MW7_015655</name>
</gene>
<evidence type="ECO:0000313" key="2">
    <source>
        <dbReference type="Proteomes" id="UP000004277"/>
    </source>
</evidence>
<reference evidence="1" key="1">
    <citation type="submission" date="2019-05" db="EMBL/GenBank/DDBJ databases">
        <title>Revised genome assembly of Burkholderiaceae (previously Ralstonia) sp. PBA.</title>
        <authorList>
            <person name="Gan H.M."/>
        </authorList>
    </citation>
    <scope>NUCLEOTIDE SEQUENCE</scope>
    <source>
        <strain evidence="1">PBA</strain>
    </source>
</reference>
<proteinExistence type="predicted"/>
<dbReference type="Proteomes" id="UP000004277">
    <property type="component" value="Unassembled WGS sequence"/>
</dbReference>
<accession>A0ACD3SJZ9</accession>
<keyword evidence="2" id="KW-1185">Reference proteome</keyword>